<dbReference type="Pfam" id="PF00722">
    <property type="entry name" value="Glyco_hydro_16"/>
    <property type="match status" value="1"/>
</dbReference>
<protein>
    <submittedName>
        <fullName evidence="4">Glycosyl hydrolases family 16</fullName>
    </submittedName>
</protein>
<feature type="domain" description="GH16" evidence="3">
    <location>
        <begin position="143"/>
        <end position="364"/>
    </location>
</feature>
<evidence type="ECO:0000259" key="3">
    <source>
        <dbReference type="PROSITE" id="PS51762"/>
    </source>
</evidence>
<evidence type="ECO:0000313" key="5">
    <source>
        <dbReference type="Proteomes" id="UP000184109"/>
    </source>
</evidence>
<dbReference type="SMART" id="SM00089">
    <property type="entry name" value="PKD"/>
    <property type="match status" value="1"/>
</dbReference>
<dbReference type="InterPro" id="IPR000757">
    <property type="entry name" value="Beta-glucanase-like"/>
</dbReference>
<dbReference type="InterPro" id="IPR013783">
    <property type="entry name" value="Ig-like_fold"/>
</dbReference>
<comment type="similarity">
    <text evidence="1">Belongs to the glycosyl hydrolase 16 family.</text>
</comment>
<dbReference type="PROSITE" id="PS51257">
    <property type="entry name" value="PROKAR_LIPOPROTEIN"/>
    <property type="match status" value="1"/>
</dbReference>
<dbReference type="InterPro" id="IPR013320">
    <property type="entry name" value="ConA-like_dom_sf"/>
</dbReference>
<reference evidence="5" key="1">
    <citation type="submission" date="2016-11" db="EMBL/GenBank/DDBJ databases">
        <authorList>
            <person name="Varghese N."/>
            <person name="Submissions S."/>
        </authorList>
    </citation>
    <scope>NUCLEOTIDE SEQUENCE [LARGE SCALE GENOMIC DNA]</scope>
    <source>
        <strain evidence="5">DSM 100572</strain>
    </source>
</reference>
<keyword evidence="5" id="KW-1185">Reference proteome</keyword>
<evidence type="ECO:0000256" key="2">
    <source>
        <dbReference type="SAM" id="SignalP"/>
    </source>
</evidence>
<dbReference type="Gene3D" id="2.60.120.200">
    <property type="match status" value="1"/>
</dbReference>
<organism evidence="4 5">
    <name type="scientific">Wenyingzhuangia marina</name>
    <dbReference type="NCBI Taxonomy" id="1195760"/>
    <lineage>
        <taxon>Bacteria</taxon>
        <taxon>Pseudomonadati</taxon>
        <taxon>Bacteroidota</taxon>
        <taxon>Flavobacteriia</taxon>
        <taxon>Flavobacteriales</taxon>
        <taxon>Flavobacteriaceae</taxon>
        <taxon>Wenyingzhuangia</taxon>
    </lineage>
</organism>
<dbReference type="OrthoDB" id="9809583at2"/>
<keyword evidence="2" id="KW-0732">Signal</keyword>
<dbReference type="RefSeq" id="WP_073119623.1">
    <property type="nucleotide sequence ID" value="NZ_BMEN01000002.1"/>
</dbReference>
<evidence type="ECO:0000256" key="1">
    <source>
        <dbReference type="ARBA" id="ARBA00006865"/>
    </source>
</evidence>
<dbReference type="Proteomes" id="UP000184109">
    <property type="component" value="Unassembled WGS sequence"/>
</dbReference>
<dbReference type="PROSITE" id="PS51762">
    <property type="entry name" value="GH16_2"/>
    <property type="match status" value="1"/>
</dbReference>
<dbReference type="CDD" id="cd08023">
    <property type="entry name" value="GH16_laminarinase_like"/>
    <property type="match status" value="1"/>
</dbReference>
<keyword evidence="4" id="KW-0378">Hydrolase</keyword>
<evidence type="ECO:0000313" key="4">
    <source>
        <dbReference type="EMBL" id="SHH64139.1"/>
    </source>
</evidence>
<feature type="signal peptide" evidence="2">
    <location>
        <begin position="1"/>
        <end position="25"/>
    </location>
</feature>
<feature type="chain" id="PRO_5012160755" evidence="2">
    <location>
        <begin position="26"/>
        <end position="364"/>
    </location>
</feature>
<proteinExistence type="inferred from homology"/>
<dbReference type="AlphaFoldDB" id="A0A1M5UMC0"/>
<dbReference type="SUPFAM" id="SSF49899">
    <property type="entry name" value="Concanavalin A-like lectins/glucanases"/>
    <property type="match status" value="1"/>
</dbReference>
<dbReference type="PANTHER" id="PTHR10963">
    <property type="entry name" value="GLYCOSYL HYDROLASE-RELATED"/>
    <property type="match status" value="1"/>
</dbReference>
<dbReference type="GO" id="GO:0005975">
    <property type="term" value="P:carbohydrate metabolic process"/>
    <property type="evidence" value="ECO:0007669"/>
    <property type="project" value="InterPro"/>
</dbReference>
<dbReference type="Gene3D" id="2.60.40.10">
    <property type="entry name" value="Immunoglobulins"/>
    <property type="match status" value="1"/>
</dbReference>
<dbReference type="STRING" id="1195760.SAMN05444281_1354"/>
<sequence>MKKIFKNIWRLGCLFSLLVACSSSTDENIDNSGENQNGAPVDLTITASISGVTTESPEGDGSGLVNFTLSATNAVSYKITFGDNTEATSTTGEVSHTYNENGVNNYLVTVLAYGENGSFISEFVRINVLVAENVLSLVWAEEFEIDGKPNSGNWDYEIGRGNNGWGNNEAQYYTARASNIYVENGVLKITAKKENYYGAAYTSARIITKGKFEFKYGIIEVRAKLPSGGGTWPAIWMLGANFEAVGWPSCGEIDMMEHVGNDQNKIHGTLHYPGNSGGNGNTNSAIVPNVSSEFKVYKTIWNENEIKFYTDDLLIHSFSNNSSVPFNHPFYMILNVAMGGSFGGQIDSAFTESSMEIDYIKVYQ</sequence>
<name>A0A1M5UMC0_9FLAO</name>
<dbReference type="CDD" id="cd00146">
    <property type="entry name" value="PKD"/>
    <property type="match status" value="1"/>
</dbReference>
<dbReference type="EMBL" id="FQXQ01000002">
    <property type="protein sequence ID" value="SHH64139.1"/>
    <property type="molecule type" value="Genomic_DNA"/>
</dbReference>
<dbReference type="InterPro" id="IPR035986">
    <property type="entry name" value="PKD_dom_sf"/>
</dbReference>
<gene>
    <name evidence="4" type="ORF">SAMN05444281_1354</name>
</gene>
<dbReference type="InterPro" id="IPR022409">
    <property type="entry name" value="PKD/Chitinase_dom"/>
</dbReference>
<dbReference type="SUPFAM" id="SSF49299">
    <property type="entry name" value="PKD domain"/>
    <property type="match status" value="1"/>
</dbReference>
<dbReference type="InterPro" id="IPR050546">
    <property type="entry name" value="Glycosyl_Hydrlase_16"/>
</dbReference>
<dbReference type="GO" id="GO:0004553">
    <property type="term" value="F:hydrolase activity, hydrolyzing O-glycosyl compounds"/>
    <property type="evidence" value="ECO:0007669"/>
    <property type="project" value="InterPro"/>
</dbReference>
<accession>A0A1M5UMC0</accession>
<dbReference type="PANTHER" id="PTHR10963:SF55">
    <property type="entry name" value="GLYCOSIDE HYDROLASE FAMILY 16 PROTEIN"/>
    <property type="match status" value="1"/>
</dbReference>